<comment type="caution">
    <text evidence="1">The sequence shown here is derived from an EMBL/GenBank/DDBJ whole genome shotgun (WGS) entry which is preliminary data.</text>
</comment>
<protein>
    <submittedName>
        <fullName evidence="1">Uncharacterized protein</fullName>
    </submittedName>
</protein>
<organism evidence="1 2">
    <name type="scientific">Pipistrellus kuhlii</name>
    <name type="common">Kuhl's pipistrelle</name>
    <dbReference type="NCBI Taxonomy" id="59472"/>
    <lineage>
        <taxon>Eukaryota</taxon>
        <taxon>Metazoa</taxon>
        <taxon>Chordata</taxon>
        <taxon>Craniata</taxon>
        <taxon>Vertebrata</taxon>
        <taxon>Euteleostomi</taxon>
        <taxon>Mammalia</taxon>
        <taxon>Eutheria</taxon>
        <taxon>Laurasiatheria</taxon>
        <taxon>Chiroptera</taxon>
        <taxon>Yangochiroptera</taxon>
        <taxon>Vespertilionidae</taxon>
        <taxon>Pipistrellus</taxon>
    </lineage>
</organism>
<dbReference type="EMBL" id="JACAGB010000003">
    <property type="protein sequence ID" value="KAF6374144.1"/>
    <property type="molecule type" value="Genomic_DNA"/>
</dbReference>
<reference evidence="1 2" key="1">
    <citation type="journal article" date="2020" name="Nature">
        <title>Six reference-quality genomes reveal evolution of bat adaptations.</title>
        <authorList>
            <person name="Jebb D."/>
            <person name="Huang Z."/>
            <person name="Pippel M."/>
            <person name="Hughes G.M."/>
            <person name="Lavrichenko K."/>
            <person name="Devanna P."/>
            <person name="Winkler S."/>
            <person name="Jermiin L.S."/>
            <person name="Skirmuntt E.C."/>
            <person name="Katzourakis A."/>
            <person name="Burkitt-Gray L."/>
            <person name="Ray D.A."/>
            <person name="Sullivan K.A.M."/>
            <person name="Roscito J.G."/>
            <person name="Kirilenko B.M."/>
            <person name="Davalos L.M."/>
            <person name="Corthals A.P."/>
            <person name="Power M.L."/>
            <person name="Jones G."/>
            <person name="Ransome R.D."/>
            <person name="Dechmann D.K.N."/>
            <person name="Locatelli A.G."/>
            <person name="Puechmaille S.J."/>
            <person name="Fedrigo O."/>
            <person name="Jarvis E.D."/>
            <person name="Hiller M."/>
            <person name="Vernes S.C."/>
            <person name="Myers E.W."/>
            <person name="Teeling E.C."/>
        </authorList>
    </citation>
    <scope>NUCLEOTIDE SEQUENCE [LARGE SCALE GENOMIC DNA]</scope>
    <source>
        <strain evidence="1">MPipKuh1</strain>
        <tissue evidence="1">Flight muscle</tissue>
    </source>
</reference>
<dbReference type="Proteomes" id="UP000558488">
    <property type="component" value="Unassembled WGS sequence"/>
</dbReference>
<keyword evidence="2" id="KW-1185">Reference proteome</keyword>
<gene>
    <name evidence="1" type="ORF">mPipKuh1_009383</name>
</gene>
<dbReference type="AlphaFoldDB" id="A0A7J7ZJ19"/>
<accession>A0A7J7ZJ19</accession>
<evidence type="ECO:0000313" key="2">
    <source>
        <dbReference type="Proteomes" id="UP000558488"/>
    </source>
</evidence>
<sequence length="132" mass="14602">MCLTFAFPPFSHRNSNLLQAHFAPVSRRSICHQNYDSQHSWYSPSSGLPLLILGLPPELLFPEFPVLPKLPSCSVSVPQLPTLASPPSRQLSLSALQLVTWGAKFPKPLHSLPGACVCKLTHLCWVNLHTHC</sequence>
<evidence type="ECO:0000313" key="1">
    <source>
        <dbReference type="EMBL" id="KAF6374144.1"/>
    </source>
</evidence>
<proteinExistence type="predicted"/>
<name>A0A7J7ZJ19_PIPKU</name>